<dbReference type="AlphaFoldDB" id="Q98GX3"/>
<organism evidence="5 6">
    <name type="scientific">Mesorhizobium japonicum (strain LMG 29417 / CECT 9101 / MAFF 303099)</name>
    <name type="common">Mesorhizobium loti (strain MAFF 303099)</name>
    <dbReference type="NCBI Taxonomy" id="266835"/>
    <lineage>
        <taxon>Bacteria</taxon>
        <taxon>Pseudomonadati</taxon>
        <taxon>Pseudomonadota</taxon>
        <taxon>Alphaproteobacteria</taxon>
        <taxon>Hyphomicrobiales</taxon>
        <taxon>Phyllobacteriaceae</taxon>
        <taxon>Mesorhizobium</taxon>
    </lineage>
</organism>
<sequence length="273" mass="30435">MPISGERLRAAEAAFASDRIRWRSAAKALSPEIAVLESLYLNLGQHDALSDAEKALLAGAMTFERHFATGQDIVASGSRPTYSTLILDGLAARYKVLENGGRQFTSLQVSGDFVDLHAFLLKTMDHGIVALSPCHVMFADHSRLRTITEQAPHLTRLLWLDTLVDGAIHREWIVAMGRRSKTSHLAHLVCELFVRLQVVQRTNGMSFHLPLSQAELADVLGLSVVHMNRVIGALRKVGVVSWANHTVTILDWHRLQEIAEFDPTYLSMMREPR</sequence>
<evidence type="ECO:0000256" key="1">
    <source>
        <dbReference type="ARBA" id="ARBA00023015"/>
    </source>
</evidence>
<evidence type="ECO:0000256" key="2">
    <source>
        <dbReference type="ARBA" id="ARBA00023125"/>
    </source>
</evidence>
<proteinExistence type="predicted"/>
<evidence type="ECO:0000313" key="5">
    <source>
        <dbReference type="EMBL" id="BAB50093.1"/>
    </source>
</evidence>
<dbReference type="GO" id="GO:0006355">
    <property type="term" value="P:regulation of DNA-templated transcription"/>
    <property type="evidence" value="ECO:0007669"/>
    <property type="project" value="InterPro"/>
</dbReference>
<dbReference type="InterPro" id="IPR018490">
    <property type="entry name" value="cNMP-bd_dom_sf"/>
</dbReference>
<dbReference type="Gene3D" id="2.60.120.10">
    <property type="entry name" value="Jelly Rolls"/>
    <property type="match status" value="1"/>
</dbReference>
<dbReference type="InterPro" id="IPR012318">
    <property type="entry name" value="HTH_CRP"/>
</dbReference>
<keyword evidence="2" id="KW-0238">DNA-binding</keyword>
<name>Q98GX3_RHILO</name>
<dbReference type="SUPFAM" id="SSF51206">
    <property type="entry name" value="cAMP-binding domain-like"/>
    <property type="match status" value="1"/>
</dbReference>
<keyword evidence="1" id="KW-0805">Transcription regulation</keyword>
<dbReference type="HOGENOM" id="CLU_075053_0_0_5"/>
<accession>Q98GX3</accession>
<dbReference type="Proteomes" id="UP000000552">
    <property type="component" value="Chromosome"/>
</dbReference>
<dbReference type="SUPFAM" id="SSF46785">
    <property type="entry name" value="Winged helix' DNA-binding domain"/>
    <property type="match status" value="1"/>
</dbReference>
<dbReference type="InterPro" id="IPR036390">
    <property type="entry name" value="WH_DNA-bd_sf"/>
</dbReference>
<dbReference type="InterPro" id="IPR036388">
    <property type="entry name" value="WH-like_DNA-bd_sf"/>
</dbReference>
<evidence type="ECO:0000256" key="3">
    <source>
        <dbReference type="ARBA" id="ARBA00023163"/>
    </source>
</evidence>
<protein>
    <submittedName>
        <fullName evidence="5">Transcriptional regulator, Fnr-type</fullName>
    </submittedName>
</protein>
<dbReference type="Gene3D" id="1.10.10.10">
    <property type="entry name" value="Winged helix-like DNA-binding domain superfamily/Winged helix DNA-binding domain"/>
    <property type="match status" value="1"/>
</dbReference>
<dbReference type="eggNOG" id="COG0664">
    <property type="taxonomic scope" value="Bacteria"/>
</dbReference>
<evidence type="ECO:0000313" key="6">
    <source>
        <dbReference type="Proteomes" id="UP000000552"/>
    </source>
</evidence>
<dbReference type="InterPro" id="IPR014710">
    <property type="entry name" value="RmlC-like_jellyroll"/>
</dbReference>
<keyword evidence="3" id="KW-0804">Transcription</keyword>
<feature type="domain" description="HTH crp-type" evidence="4">
    <location>
        <begin position="179"/>
        <end position="253"/>
    </location>
</feature>
<dbReference type="Pfam" id="PF13545">
    <property type="entry name" value="HTH_Crp_2"/>
    <property type="match status" value="1"/>
</dbReference>
<evidence type="ECO:0000259" key="4">
    <source>
        <dbReference type="PROSITE" id="PS51063"/>
    </source>
</evidence>
<dbReference type="KEGG" id="mlo:mll3135"/>
<dbReference type="SMART" id="SM00419">
    <property type="entry name" value="HTH_CRP"/>
    <property type="match status" value="1"/>
</dbReference>
<dbReference type="GO" id="GO:0003677">
    <property type="term" value="F:DNA binding"/>
    <property type="evidence" value="ECO:0007669"/>
    <property type="project" value="UniProtKB-KW"/>
</dbReference>
<gene>
    <name evidence="5" type="ordered locus">mll3135</name>
</gene>
<dbReference type="Pfam" id="PF00027">
    <property type="entry name" value="cNMP_binding"/>
    <property type="match status" value="1"/>
</dbReference>
<reference evidence="5 6" key="1">
    <citation type="journal article" date="2000" name="DNA Res.">
        <title>Complete genome structure of the nitrogen-fixing symbiotic bacterium Mesorhizobium loti.</title>
        <authorList>
            <person name="Kaneko T."/>
            <person name="Nakamura Y."/>
            <person name="Sato S."/>
            <person name="Asamizu E."/>
            <person name="Kato T."/>
            <person name="Sasamoto S."/>
            <person name="Watanabe A."/>
            <person name="Idesawa K."/>
            <person name="Ishikawa A."/>
            <person name="Kawashima K."/>
            <person name="Kimura T."/>
            <person name="Kishida Y."/>
            <person name="Kiyokawa C."/>
            <person name="Kohara M."/>
            <person name="Matsumoto M."/>
            <person name="Matsuno A."/>
            <person name="Mochizuki Y."/>
            <person name="Nakayama S."/>
            <person name="Nakazaki N."/>
            <person name="Shimpo S."/>
            <person name="Sugimoto M."/>
            <person name="Takeuchi C."/>
            <person name="Yamada M."/>
            <person name="Tabata S."/>
        </authorList>
    </citation>
    <scope>NUCLEOTIDE SEQUENCE [LARGE SCALE GENOMIC DNA]</scope>
    <source>
        <strain evidence="6">LMG 29417 / CECT 9101 / MAFF 303099</strain>
    </source>
</reference>
<dbReference type="InterPro" id="IPR000595">
    <property type="entry name" value="cNMP-bd_dom"/>
</dbReference>
<dbReference type="CDD" id="cd00038">
    <property type="entry name" value="CAP_ED"/>
    <property type="match status" value="1"/>
</dbReference>
<dbReference type="PROSITE" id="PS51063">
    <property type="entry name" value="HTH_CRP_2"/>
    <property type="match status" value="1"/>
</dbReference>
<dbReference type="EMBL" id="BA000012">
    <property type="protein sequence ID" value="BAB50093.1"/>
    <property type="molecule type" value="Genomic_DNA"/>
</dbReference>